<reference evidence="1 2" key="1">
    <citation type="submission" date="2021-03" db="EMBL/GenBank/DDBJ databases">
        <authorList>
            <person name="King G.J."/>
            <person name="Bancroft I."/>
            <person name="Baten A."/>
            <person name="Bloomfield J."/>
            <person name="Borpatragohain P."/>
            <person name="He Z."/>
            <person name="Irish N."/>
            <person name="Irwin J."/>
            <person name="Liu K."/>
            <person name="Mauleon R.P."/>
            <person name="Moore J."/>
            <person name="Morris R."/>
            <person name="Ostergaard L."/>
            <person name="Wang B."/>
            <person name="Wells R."/>
        </authorList>
    </citation>
    <scope>NUCLEOTIDE SEQUENCE [LARGE SCALE GENOMIC DNA]</scope>
    <source>
        <strain evidence="1">R-o-18</strain>
        <tissue evidence="1">Leaf</tissue>
    </source>
</reference>
<keyword evidence="2" id="KW-1185">Reference proteome</keyword>
<sequence length="117" mass="12584">MTEGTGKSQPCRGYSLIGGGVIGLLSEALSCNDKFGCFAAGAIIERCPPFPRPVLASIGLSSVEERDLYIGYVVSPWFADFSGGGLRVCLVLTLSLKEFPCLSNHFWNEMLAEFTPT</sequence>
<evidence type="ECO:0000313" key="2">
    <source>
        <dbReference type="Proteomes" id="UP000823674"/>
    </source>
</evidence>
<dbReference type="Proteomes" id="UP000823674">
    <property type="component" value="Chromosome A09"/>
</dbReference>
<organism evidence="1 2">
    <name type="scientific">Brassica rapa subsp. trilocularis</name>
    <dbReference type="NCBI Taxonomy" id="1813537"/>
    <lineage>
        <taxon>Eukaryota</taxon>
        <taxon>Viridiplantae</taxon>
        <taxon>Streptophyta</taxon>
        <taxon>Embryophyta</taxon>
        <taxon>Tracheophyta</taxon>
        <taxon>Spermatophyta</taxon>
        <taxon>Magnoliopsida</taxon>
        <taxon>eudicotyledons</taxon>
        <taxon>Gunneridae</taxon>
        <taxon>Pentapetalae</taxon>
        <taxon>rosids</taxon>
        <taxon>malvids</taxon>
        <taxon>Brassicales</taxon>
        <taxon>Brassicaceae</taxon>
        <taxon>Brassiceae</taxon>
        <taxon>Brassica</taxon>
    </lineage>
</organism>
<gene>
    <name evidence="1" type="primary">A09p042930.1_BraROA</name>
    <name evidence="1" type="ORF">IGI04_036211</name>
</gene>
<name>A0ABQ7LHP4_BRACM</name>
<evidence type="ECO:0000313" key="1">
    <source>
        <dbReference type="EMBL" id="KAG5384741.1"/>
    </source>
</evidence>
<dbReference type="EMBL" id="JADBGQ010000008">
    <property type="protein sequence ID" value="KAG5384741.1"/>
    <property type="molecule type" value="Genomic_DNA"/>
</dbReference>
<comment type="caution">
    <text evidence="1">The sequence shown here is derived from an EMBL/GenBank/DDBJ whole genome shotgun (WGS) entry which is preliminary data.</text>
</comment>
<accession>A0ABQ7LHP4</accession>
<protein>
    <submittedName>
        <fullName evidence="1">Uncharacterized protein</fullName>
    </submittedName>
</protein>
<proteinExistence type="predicted"/>